<dbReference type="Proteomes" id="UP000054630">
    <property type="component" value="Unassembled WGS sequence"/>
</dbReference>
<dbReference type="EMBL" id="JYDL01001256">
    <property type="protein sequence ID" value="KRX11841.1"/>
    <property type="molecule type" value="Genomic_DNA"/>
</dbReference>
<dbReference type="AlphaFoldDB" id="A0A0V0RBH4"/>
<feature type="signal peptide" evidence="1">
    <location>
        <begin position="1"/>
        <end position="15"/>
    </location>
</feature>
<keyword evidence="3" id="KW-1185">Reference proteome</keyword>
<evidence type="ECO:0000313" key="2">
    <source>
        <dbReference type="EMBL" id="KRX11841.1"/>
    </source>
</evidence>
<evidence type="ECO:0000256" key="1">
    <source>
        <dbReference type="SAM" id="SignalP"/>
    </source>
</evidence>
<proteinExistence type="predicted"/>
<feature type="chain" id="PRO_5012181521" evidence="1">
    <location>
        <begin position="16"/>
        <end position="53"/>
    </location>
</feature>
<organism evidence="2 3">
    <name type="scientific">Trichinella nelsoni</name>
    <dbReference type="NCBI Taxonomy" id="6336"/>
    <lineage>
        <taxon>Eukaryota</taxon>
        <taxon>Metazoa</taxon>
        <taxon>Ecdysozoa</taxon>
        <taxon>Nematoda</taxon>
        <taxon>Enoplea</taxon>
        <taxon>Dorylaimia</taxon>
        <taxon>Trichinellida</taxon>
        <taxon>Trichinellidae</taxon>
        <taxon>Trichinella</taxon>
    </lineage>
</organism>
<reference evidence="2 3" key="1">
    <citation type="submission" date="2015-01" db="EMBL/GenBank/DDBJ databases">
        <title>Evolution of Trichinella species and genotypes.</title>
        <authorList>
            <person name="Korhonen P.K."/>
            <person name="Edoardo P."/>
            <person name="Giuseppe L.R."/>
            <person name="Gasser R.B."/>
        </authorList>
    </citation>
    <scope>NUCLEOTIDE SEQUENCE [LARGE SCALE GENOMIC DNA]</scope>
    <source>
        <strain evidence="2">ISS37</strain>
    </source>
</reference>
<name>A0A0V0RBH4_9BILA</name>
<keyword evidence="1" id="KW-0732">Signal</keyword>
<protein>
    <submittedName>
        <fullName evidence="2">Uncharacterized protein</fullName>
    </submittedName>
</protein>
<sequence>MFVFHWWLTCWFVHSYKVNNTISNDMRWRMAAKPSSKYHRQYLNVIFLFLCRV</sequence>
<comment type="caution">
    <text evidence="2">The sequence shown here is derived from an EMBL/GenBank/DDBJ whole genome shotgun (WGS) entry which is preliminary data.</text>
</comment>
<evidence type="ECO:0000313" key="3">
    <source>
        <dbReference type="Proteomes" id="UP000054630"/>
    </source>
</evidence>
<dbReference type="OrthoDB" id="10368393at2759"/>
<gene>
    <name evidence="2" type="ORF">T07_134</name>
</gene>
<accession>A0A0V0RBH4</accession>